<dbReference type="RefSeq" id="XP_013895563.1">
    <property type="nucleotide sequence ID" value="XM_014040109.1"/>
</dbReference>
<dbReference type="EMBL" id="KK102952">
    <property type="protein sequence ID" value="KIY96543.1"/>
    <property type="molecule type" value="Genomic_DNA"/>
</dbReference>
<evidence type="ECO:0008006" key="3">
    <source>
        <dbReference type="Google" id="ProtNLM"/>
    </source>
</evidence>
<organism evidence="1 2">
    <name type="scientific">Monoraphidium neglectum</name>
    <dbReference type="NCBI Taxonomy" id="145388"/>
    <lineage>
        <taxon>Eukaryota</taxon>
        <taxon>Viridiplantae</taxon>
        <taxon>Chlorophyta</taxon>
        <taxon>core chlorophytes</taxon>
        <taxon>Chlorophyceae</taxon>
        <taxon>CS clade</taxon>
        <taxon>Sphaeropleales</taxon>
        <taxon>Selenastraceae</taxon>
        <taxon>Monoraphidium</taxon>
    </lineage>
</organism>
<evidence type="ECO:0000313" key="2">
    <source>
        <dbReference type="Proteomes" id="UP000054498"/>
    </source>
</evidence>
<dbReference type="InterPro" id="IPR036249">
    <property type="entry name" value="Thioredoxin-like_sf"/>
</dbReference>
<dbReference type="OrthoDB" id="546465at2759"/>
<keyword evidence="2" id="KW-1185">Reference proteome</keyword>
<name>A0A0D2KLA6_9CHLO</name>
<proteinExistence type="predicted"/>
<reference evidence="1 2" key="1">
    <citation type="journal article" date="2013" name="BMC Genomics">
        <title>Reconstruction of the lipid metabolism for the microalga Monoraphidium neglectum from its genome sequence reveals characteristics suitable for biofuel production.</title>
        <authorList>
            <person name="Bogen C."/>
            <person name="Al-Dilaimi A."/>
            <person name="Albersmeier A."/>
            <person name="Wichmann J."/>
            <person name="Grundmann M."/>
            <person name="Rupp O."/>
            <person name="Lauersen K.J."/>
            <person name="Blifernez-Klassen O."/>
            <person name="Kalinowski J."/>
            <person name="Goesmann A."/>
            <person name="Mussgnug J.H."/>
            <person name="Kruse O."/>
        </authorList>
    </citation>
    <scope>NUCLEOTIDE SEQUENCE [LARGE SCALE GENOMIC DNA]</scope>
    <source>
        <strain evidence="1 2">SAG 48.87</strain>
    </source>
</reference>
<gene>
    <name evidence="1" type="ORF">MNEG_11420</name>
</gene>
<dbReference type="KEGG" id="mng:MNEG_11420"/>
<accession>A0A0D2KLA6</accession>
<dbReference type="Proteomes" id="UP000054498">
    <property type="component" value="Unassembled WGS sequence"/>
</dbReference>
<dbReference type="SUPFAM" id="SSF52833">
    <property type="entry name" value="Thioredoxin-like"/>
    <property type="match status" value="1"/>
</dbReference>
<dbReference type="AlphaFoldDB" id="A0A0D2KLA6"/>
<sequence>MPADDVLAGLRGAADALRDPDAAAALIRANNADPHCTGFLSRTIRDVAVQLHALQVRTAACEAARAACAAALGPRALEYRRARVCEARACAAVDEMTLCAALRLAAGVAAPLLALRGVFAAVVLAAHSLLMCCGTGAHPVISEAHGFAKMRQQQQALTGDPQQQLVTFFYLEGCPNSIALKPVAECLPAFFPTEVMFVSVEYGDLSLLQLMTNTLHALPVLQVSIKGKRYRYRGRHKLEPLLRFLSRALGRPPLAPTGIAAHCDAHPSACGGWRCERTDGEATVAELTGQPATLLHLSIAFLALRCCVWCWKRRRRQQAATQGVDDGGHPGVQEAVAAPVAPAAAIEPGGG</sequence>
<evidence type="ECO:0000313" key="1">
    <source>
        <dbReference type="EMBL" id="KIY96543.1"/>
    </source>
</evidence>
<dbReference type="GeneID" id="25728681"/>
<protein>
    <recommendedName>
        <fullName evidence="3">Thioredoxin domain-containing protein</fullName>
    </recommendedName>
</protein>